<reference evidence="3" key="3">
    <citation type="submission" date="2025-08" db="UniProtKB">
        <authorList>
            <consortium name="Ensembl"/>
        </authorList>
    </citation>
    <scope>IDENTIFICATION</scope>
    <source>
        <strain evidence="3">C57BL/6J</strain>
    </source>
</reference>
<evidence type="ECO:0000256" key="1">
    <source>
        <dbReference type="ARBA" id="ARBA00022443"/>
    </source>
</evidence>
<accession>A0A0A6YWU4</accession>
<dbReference type="Gene3D" id="2.30.30.40">
    <property type="entry name" value="SH3 Domains"/>
    <property type="match status" value="1"/>
</dbReference>
<dbReference type="SMR" id="A0A0A6YWU4"/>
<evidence type="ECO:0000313" key="5">
    <source>
        <dbReference type="Proteomes" id="UP000000589"/>
    </source>
</evidence>
<dbReference type="Pfam" id="PF00018">
    <property type="entry name" value="SH3_1"/>
    <property type="match status" value="1"/>
</dbReference>
<evidence type="ECO:0007829" key="6">
    <source>
        <dbReference type="ProteomicsDB" id="A0A0A6YWU4"/>
    </source>
</evidence>
<gene>
    <name evidence="3 4" type="primary">Nckipsd</name>
</gene>
<evidence type="ECO:0000313" key="4">
    <source>
        <dbReference type="MGI" id="MGI:1931834"/>
    </source>
</evidence>
<dbReference type="AlphaFoldDB" id="A0A0A6YWU4"/>
<feature type="non-terminal residue" evidence="3">
    <location>
        <position position="101"/>
    </location>
</feature>
<dbReference type="SUPFAM" id="SSF50044">
    <property type="entry name" value="SH3-domain"/>
    <property type="match status" value="1"/>
</dbReference>
<evidence type="ECO:0000259" key="2">
    <source>
        <dbReference type="Pfam" id="PF00018"/>
    </source>
</evidence>
<dbReference type="ProteomicsDB" id="326252"/>
<dbReference type="GeneTree" id="ENSGT00390000015725"/>
<feature type="domain" description="SH3" evidence="2">
    <location>
        <begin position="3"/>
        <end position="46"/>
    </location>
</feature>
<sequence>MYRALYAFRSAEPNAMAFAAGETFLVLERSSTHWWLAARARSGETGAWNKMSSKLLTVPLRLCTTQPCEMAASTAWNSVESFRSLSITGKKPCLEEAPQLP</sequence>
<dbReference type="Proteomes" id="UP000000589">
    <property type="component" value="Chromosome 9"/>
</dbReference>
<name>A0A0A6YWU4_MOUSE</name>
<dbReference type="HOGENOM" id="CLU_2298089_0_0_1"/>
<dbReference type="MGI" id="MGI:1931834">
    <property type="gene designation" value="Nckipsd"/>
</dbReference>
<reference evidence="3 5" key="2">
    <citation type="journal article" date="2011" name="PLoS Biol.">
        <title>Modernizing reference genome assemblies.</title>
        <authorList>
            <person name="Church D.M."/>
            <person name="Schneider V.A."/>
            <person name="Graves T."/>
            <person name="Auger K."/>
            <person name="Cunningham F."/>
            <person name="Bouk N."/>
            <person name="Chen H.C."/>
            <person name="Agarwala R."/>
            <person name="McLaren W.M."/>
            <person name="Ritchie G.R."/>
            <person name="Albracht D."/>
            <person name="Kremitzki M."/>
            <person name="Rock S."/>
            <person name="Kotkiewicz H."/>
            <person name="Kremitzki C."/>
            <person name="Wollam A."/>
            <person name="Trani L."/>
            <person name="Fulton L."/>
            <person name="Fulton R."/>
            <person name="Matthews L."/>
            <person name="Whitehead S."/>
            <person name="Chow W."/>
            <person name="Torrance J."/>
            <person name="Dunn M."/>
            <person name="Harden G."/>
            <person name="Threadgold G."/>
            <person name="Wood J."/>
            <person name="Collins J."/>
            <person name="Heath P."/>
            <person name="Griffiths G."/>
            <person name="Pelan S."/>
            <person name="Grafham D."/>
            <person name="Eichler E.E."/>
            <person name="Weinstock G."/>
            <person name="Mardis E.R."/>
            <person name="Wilson R.K."/>
            <person name="Howe K."/>
            <person name="Flicek P."/>
            <person name="Hubbard T."/>
        </authorList>
    </citation>
    <scope>NUCLEOTIDE SEQUENCE [LARGE SCALE GENOMIC DNA]</scope>
    <source>
        <strain evidence="3 5">C57BL/6J</strain>
    </source>
</reference>
<dbReference type="Antibodypedia" id="30227">
    <property type="antibodies" value="133 antibodies from 27 providers"/>
</dbReference>
<keyword evidence="1" id="KW-0728">SH3 domain</keyword>
<dbReference type="AGR" id="MGI:1931834"/>
<protein>
    <submittedName>
        <fullName evidence="3">NCK interacting protein with SH3 domain</fullName>
    </submittedName>
</protein>
<dbReference type="InterPro" id="IPR036028">
    <property type="entry name" value="SH3-like_dom_sf"/>
</dbReference>
<keyword evidence="5" id="KW-1185">Reference proteome</keyword>
<dbReference type="Bgee" id="ENSMUSG00000032598">
    <property type="expression patterns" value="Expressed in primary visual cortex and 72 other cell types or tissues"/>
</dbReference>
<dbReference type="ExpressionAtlas" id="A0A0A6YWU4">
    <property type="expression patterns" value="baseline and differential"/>
</dbReference>
<dbReference type="Ensembl" id="ENSMUST00000194819.2">
    <property type="protein sequence ID" value="ENSMUSP00000141702.2"/>
    <property type="gene ID" value="ENSMUSG00000032598.9"/>
</dbReference>
<dbReference type="VEuPathDB" id="HostDB:ENSMUSG00000032598"/>
<organism evidence="3 5">
    <name type="scientific">Mus musculus</name>
    <name type="common">Mouse</name>
    <dbReference type="NCBI Taxonomy" id="10090"/>
    <lineage>
        <taxon>Eukaryota</taxon>
        <taxon>Metazoa</taxon>
        <taxon>Chordata</taxon>
        <taxon>Craniata</taxon>
        <taxon>Vertebrata</taxon>
        <taxon>Euteleostomi</taxon>
        <taxon>Mammalia</taxon>
        <taxon>Eutheria</taxon>
        <taxon>Euarchontoglires</taxon>
        <taxon>Glires</taxon>
        <taxon>Rodentia</taxon>
        <taxon>Myomorpha</taxon>
        <taxon>Muroidea</taxon>
        <taxon>Muridae</taxon>
        <taxon>Murinae</taxon>
        <taxon>Mus</taxon>
        <taxon>Mus</taxon>
    </lineage>
</organism>
<reference evidence="3 5" key="1">
    <citation type="journal article" date="2009" name="PLoS Biol.">
        <title>Lineage-specific biology revealed by a finished genome assembly of the mouse.</title>
        <authorList>
            <consortium name="Mouse Genome Sequencing Consortium"/>
            <person name="Church D.M."/>
            <person name="Goodstadt L."/>
            <person name="Hillier L.W."/>
            <person name="Zody M.C."/>
            <person name="Goldstein S."/>
            <person name="She X."/>
            <person name="Bult C.J."/>
            <person name="Agarwala R."/>
            <person name="Cherry J.L."/>
            <person name="DiCuccio M."/>
            <person name="Hlavina W."/>
            <person name="Kapustin Y."/>
            <person name="Meric P."/>
            <person name="Maglott D."/>
            <person name="Birtle Z."/>
            <person name="Marques A.C."/>
            <person name="Graves T."/>
            <person name="Zhou S."/>
            <person name="Teague B."/>
            <person name="Potamousis K."/>
            <person name="Churas C."/>
            <person name="Place M."/>
            <person name="Herschleb J."/>
            <person name="Runnheim R."/>
            <person name="Forrest D."/>
            <person name="Amos-Landgraf J."/>
            <person name="Schwartz D.C."/>
            <person name="Cheng Z."/>
            <person name="Lindblad-Toh K."/>
            <person name="Eichler E.E."/>
            <person name="Ponting C.P."/>
        </authorList>
    </citation>
    <scope>NUCLEOTIDE SEQUENCE [LARGE SCALE GENOMIC DNA]</scope>
    <source>
        <strain evidence="3 5">C57BL/6J</strain>
    </source>
</reference>
<evidence type="ECO:0000313" key="3">
    <source>
        <dbReference type="Ensembl" id="ENSMUSP00000141702.2"/>
    </source>
</evidence>
<proteinExistence type="evidence at protein level"/>
<dbReference type="InterPro" id="IPR001452">
    <property type="entry name" value="SH3_domain"/>
</dbReference>
<keyword evidence="6" id="KW-1267">Proteomics identification</keyword>
<reference evidence="3" key="4">
    <citation type="submission" date="2025-09" db="UniProtKB">
        <authorList>
            <consortium name="Ensembl"/>
        </authorList>
    </citation>
    <scope>IDENTIFICATION</scope>
    <source>
        <strain evidence="3">C57BL/6J</strain>
    </source>
</reference>